<dbReference type="InterPro" id="IPR011043">
    <property type="entry name" value="Gal_Oxase/kelch_b-propeller"/>
</dbReference>
<evidence type="ECO:0000256" key="2">
    <source>
        <dbReference type="SAM" id="SignalP"/>
    </source>
</evidence>
<dbReference type="RefSeq" id="WP_184335745.1">
    <property type="nucleotide sequence ID" value="NZ_JACHHZ010000007.1"/>
</dbReference>
<name>A0A841HWN5_9GAMM</name>
<proteinExistence type="predicted"/>
<gene>
    <name evidence="3" type="ORF">HNQ60_005284</name>
</gene>
<dbReference type="PANTHER" id="PTHR36220:SF1">
    <property type="entry name" value="GAMMA TUBULIN COMPLEX COMPONENT C-TERMINAL DOMAIN-CONTAINING PROTEIN"/>
    <property type="match status" value="1"/>
</dbReference>
<evidence type="ECO:0000313" key="3">
    <source>
        <dbReference type="EMBL" id="MBB6096362.1"/>
    </source>
</evidence>
<protein>
    <submittedName>
        <fullName evidence="3">Uncharacterized protein</fullName>
    </submittedName>
</protein>
<keyword evidence="1 2" id="KW-0732">Signal</keyword>
<dbReference type="InterPro" id="IPR013517">
    <property type="entry name" value="FG-GAP"/>
</dbReference>
<dbReference type="EMBL" id="JACHHZ010000007">
    <property type="protein sequence ID" value="MBB6096362.1"/>
    <property type="molecule type" value="Genomic_DNA"/>
</dbReference>
<dbReference type="Pfam" id="PF14312">
    <property type="entry name" value="FG-GAP_2"/>
    <property type="match status" value="1"/>
</dbReference>
<comment type="caution">
    <text evidence="3">The sequence shown here is derived from an EMBL/GenBank/DDBJ whole genome shotgun (WGS) entry which is preliminary data.</text>
</comment>
<feature type="signal peptide" evidence="2">
    <location>
        <begin position="1"/>
        <end position="26"/>
    </location>
</feature>
<sequence length="414" mass="45005">MCFQTIVRGCRSLCFLTLLLPAPLLAQQLPIIAPATITSRLPICYDVYCWNSIVAMQENVAIETSSSGVAQVWTRTAPNVWAGTQVLFNPDEDGPPDPPPSPTYHDFGAPAAIDGRVLLISGGSSINPSAVYVFTRPSRVWTHAQTIVLPTPADYIRVTIIDVAFHEGTALILARYSNAATAYKQVHVYTRKTGEQFVHQGQIAPVYGNRLALRKSTALMVDPDADGGRGAVYTFERTGTQWTQGQKLMGTGTAPGDGFGSSFAFDGNLIVVSAPDQPNPRDPRLPGAVYTFGRYHSPWVERGMLLHEPMPPEFDLPVRFGESVSLSGARLLIDVGMPIAYPPRDPPPAVLYERRNGQWYAAAGMGCLNVQDAMVAGNAAILTYRDFSKPGAWVRPYELPRLGTAPPSVPFECE</sequence>
<organism evidence="3 4">
    <name type="scientific">Povalibacter uvarum</name>
    <dbReference type="NCBI Taxonomy" id="732238"/>
    <lineage>
        <taxon>Bacteria</taxon>
        <taxon>Pseudomonadati</taxon>
        <taxon>Pseudomonadota</taxon>
        <taxon>Gammaproteobacteria</taxon>
        <taxon>Steroidobacterales</taxon>
        <taxon>Steroidobacteraceae</taxon>
        <taxon>Povalibacter</taxon>
    </lineage>
</organism>
<feature type="chain" id="PRO_5032991711" evidence="2">
    <location>
        <begin position="27"/>
        <end position="414"/>
    </location>
</feature>
<dbReference type="InterPro" id="IPR028994">
    <property type="entry name" value="Integrin_alpha_N"/>
</dbReference>
<dbReference type="Gene3D" id="2.130.10.130">
    <property type="entry name" value="Integrin alpha, N-terminal"/>
    <property type="match status" value="1"/>
</dbReference>
<accession>A0A841HWN5</accession>
<evidence type="ECO:0000313" key="4">
    <source>
        <dbReference type="Proteomes" id="UP000588068"/>
    </source>
</evidence>
<evidence type="ECO:0000256" key="1">
    <source>
        <dbReference type="ARBA" id="ARBA00022729"/>
    </source>
</evidence>
<dbReference type="SUPFAM" id="SSF50965">
    <property type="entry name" value="Galactose oxidase, central domain"/>
    <property type="match status" value="1"/>
</dbReference>
<dbReference type="AlphaFoldDB" id="A0A841HWN5"/>
<dbReference type="Proteomes" id="UP000588068">
    <property type="component" value="Unassembled WGS sequence"/>
</dbReference>
<reference evidence="3 4" key="1">
    <citation type="submission" date="2020-08" db="EMBL/GenBank/DDBJ databases">
        <title>Genomic Encyclopedia of Type Strains, Phase IV (KMG-IV): sequencing the most valuable type-strain genomes for metagenomic binning, comparative biology and taxonomic classification.</title>
        <authorList>
            <person name="Goeker M."/>
        </authorList>
    </citation>
    <scope>NUCLEOTIDE SEQUENCE [LARGE SCALE GENOMIC DNA]</scope>
    <source>
        <strain evidence="3 4">DSM 26723</strain>
    </source>
</reference>
<keyword evidence="4" id="KW-1185">Reference proteome</keyword>
<dbReference type="PANTHER" id="PTHR36220">
    <property type="entry name" value="UNNAMED PRODUCT"/>
    <property type="match status" value="1"/>
</dbReference>